<dbReference type="RefSeq" id="WP_131597199.1">
    <property type="nucleotide sequence ID" value="NZ_SJSL01000005.1"/>
</dbReference>
<dbReference type="Pfam" id="PF05974">
    <property type="entry name" value="DUF892"/>
    <property type="match status" value="1"/>
</dbReference>
<evidence type="ECO:0000313" key="1">
    <source>
        <dbReference type="EMBL" id="TCC99864.1"/>
    </source>
</evidence>
<accession>A0A4R0NLG7</accession>
<keyword evidence="2" id="KW-1185">Reference proteome</keyword>
<name>A0A4R0NLG7_9SPHI</name>
<dbReference type="SUPFAM" id="SSF47240">
    <property type="entry name" value="Ferritin-like"/>
    <property type="match status" value="1"/>
</dbReference>
<dbReference type="EMBL" id="SJSL01000005">
    <property type="protein sequence ID" value="TCC99864.1"/>
    <property type="molecule type" value="Genomic_DNA"/>
</dbReference>
<dbReference type="Gene3D" id="1.20.1260.10">
    <property type="match status" value="1"/>
</dbReference>
<dbReference type="InterPro" id="IPR010287">
    <property type="entry name" value="DUF892_YciF-like"/>
</dbReference>
<dbReference type="OrthoDB" id="771151at2"/>
<dbReference type="AlphaFoldDB" id="A0A4R0NLG7"/>
<dbReference type="InterPro" id="IPR009078">
    <property type="entry name" value="Ferritin-like_SF"/>
</dbReference>
<sequence length="172" mass="19263">MKTPPNNLKDAFEALLIPSLAAELKYAKLFEQFSGLAVTAELGTVLSPARNEFDQQTERLRLLFKQLKLRPVRECLQVDEVFLSMGKEVCGYKKQQSLYKDIQIISLAKQITYHRVAIYSTLDVMASGLRADAAGLLKQSCEEIRNSAGYFSQIEQNILYPAIKGAEGAKED</sequence>
<reference evidence="1 2" key="1">
    <citation type="submission" date="2019-02" db="EMBL/GenBank/DDBJ databases">
        <title>Pedobacter sp. RP-1-14 sp. nov., isolated from Arctic soil.</title>
        <authorList>
            <person name="Dahal R.H."/>
        </authorList>
    </citation>
    <scope>NUCLEOTIDE SEQUENCE [LARGE SCALE GENOMIC DNA]</scope>
    <source>
        <strain evidence="1 2">RP-1-14</strain>
    </source>
</reference>
<organism evidence="1 2">
    <name type="scientific">Pedobacter psychroterrae</name>
    <dbReference type="NCBI Taxonomy" id="2530453"/>
    <lineage>
        <taxon>Bacteria</taxon>
        <taxon>Pseudomonadati</taxon>
        <taxon>Bacteroidota</taxon>
        <taxon>Sphingobacteriia</taxon>
        <taxon>Sphingobacteriales</taxon>
        <taxon>Sphingobacteriaceae</taxon>
        <taxon>Pedobacter</taxon>
    </lineage>
</organism>
<evidence type="ECO:0000313" key="2">
    <source>
        <dbReference type="Proteomes" id="UP000293347"/>
    </source>
</evidence>
<protein>
    <submittedName>
        <fullName evidence="1">DUF892 family protein</fullName>
    </submittedName>
</protein>
<dbReference type="Proteomes" id="UP000293347">
    <property type="component" value="Unassembled WGS sequence"/>
</dbReference>
<gene>
    <name evidence="1" type="ORF">EZ437_16610</name>
</gene>
<comment type="caution">
    <text evidence="1">The sequence shown here is derived from an EMBL/GenBank/DDBJ whole genome shotgun (WGS) entry which is preliminary data.</text>
</comment>
<dbReference type="InterPro" id="IPR012347">
    <property type="entry name" value="Ferritin-like"/>
</dbReference>
<proteinExistence type="predicted"/>